<dbReference type="GO" id="GO:0016020">
    <property type="term" value="C:membrane"/>
    <property type="evidence" value="ECO:0007669"/>
    <property type="project" value="TreeGrafter"/>
</dbReference>
<name>G3XYA4_ASPNA</name>
<evidence type="ECO:0000313" key="1">
    <source>
        <dbReference type="EMBL" id="EHA24728.1"/>
    </source>
</evidence>
<dbReference type="OrthoDB" id="67965at2759"/>
<gene>
    <name evidence="1" type="ORF">ASPNIDRAFT_182323</name>
</gene>
<dbReference type="InterPro" id="IPR010721">
    <property type="entry name" value="UstE-like"/>
</dbReference>
<organism evidence="1 2">
    <name type="scientific">Aspergillus niger (strain ATCC 1015 / CBS 113.46 / FGSC A1144 / LSHB Ac4 / NCTC 3858a / NRRL 328 / USDA 3528.7)</name>
    <dbReference type="NCBI Taxonomy" id="380704"/>
    <lineage>
        <taxon>Eukaryota</taxon>
        <taxon>Fungi</taxon>
        <taxon>Dikarya</taxon>
        <taxon>Ascomycota</taxon>
        <taxon>Pezizomycotina</taxon>
        <taxon>Eurotiomycetes</taxon>
        <taxon>Eurotiomycetidae</taxon>
        <taxon>Eurotiales</taxon>
        <taxon>Aspergillaceae</taxon>
        <taxon>Aspergillus</taxon>
        <taxon>Aspergillus subgen. Circumdati</taxon>
    </lineage>
</organism>
<dbReference type="PANTHER" id="PTHR32251">
    <property type="entry name" value="3-OXO-5-ALPHA-STEROID 4-DEHYDROGENASE"/>
    <property type="match status" value="1"/>
</dbReference>
<sequence length="350" mass="39571">MNVSGSAPFGNDYIPHPHLHPHPRLHTADIGIFKSTILPSFTLHTTLDIAAFIASKATDRAEIKDWCWPSSQVINAWWSAIGHQVYYHNISPQTAWSTLSWTEKVLLTCVTVWGTRLFTRIASRTITRGKDDPRYDQLKKEDPNGFWTSALLKQYLPEAAFLTLIALPFTVPFRLTSSTLSLDGDVQSAVRALGVALFGAGFALEVMADAQLELHRQERTDLCKHGVWSIVRHPKIWANETSYLGDTLVHISFAVLNVANNFNPIVLLGPLTNYFFLRFVGGDRQTEASQETRYRTEDLHKYEQLQSWRREKNSFWPGLTEVVNPWTWVVLGAGVLGVVVEEGIRGWLTQ</sequence>
<dbReference type="AlphaFoldDB" id="G3XYA4"/>
<reference evidence="1 2" key="1">
    <citation type="journal article" date="2011" name="Genome Res.">
        <title>Comparative genomics of citric-acid-producing Aspergillus niger ATCC 1015 versus enzyme-producing CBS 513.88.</title>
        <authorList>
            <person name="Andersen M.R."/>
            <person name="Salazar M.P."/>
            <person name="Schaap P.J."/>
            <person name="van de Vondervoort P.J."/>
            <person name="Culley D."/>
            <person name="Thykaer J."/>
            <person name="Frisvad J.C."/>
            <person name="Nielsen K.F."/>
            <person name="Albang R."/>
            <person name="Albermann K."/>
            <person name="Berka R.M."/>
            <person name="Braus G.H."/>
            <person name="Braus-Stromeyer S.A."/>
            <person name="Corrochano L.M."/>
            <person name="Dai Z."/>
            <person name="van Dijck P.W."/>
            <person name="Hofmann G."/>
            <person name="Lasure L.L."/>
            <person name="Magnuson J.K."/>
            <person name="Menke H."/>
            <person name="Meijer M."/>
            <person name="Meijer S.L."/>
            <person name="Nielsen J.B."/>
            <person name="Nielsen M.L."/>
            <person name="van Ooyen A.J."/>
            <person name="Pel H.J."/>
            <person name="Poulsen L."/>
            <person name="Samson R.A."/>
            <person name="Stam H."/>
            <person name="Tsang A."/>
            <person name="van den Brink J.M."/>
            <person name="Atkins A."/>
            <person name="Aerts A."/>
            <person name="Shapiro H."/>
            <person name="Pangilinan J."/>
            <person name="Salamov A."/>
            <person name="Lou Y."/>
            <person name="Lindquist E."/>
            <person name="Lucas S."/>
            <person name="Grimwood J."/>
            <person name="Grigoriev I.V."/>
            <person name="Kubicek C.P."/>
            <person name="Martinez D."/>
            <person name="van Peij N.N."/>
            <person name="Roubos J.A."/>
            <person name="Nielsen J."/>
            <person name="Baker S.E."/>
        </authorList>
    </citation>
    <scope>NUCLEOTIDE SEQUENCE [LARGE SCALE GENOMIC DNA]</scope>
    <source>
        <strain evidence="2">ATCC 1015 / CBS 113.46 / FGSC A1144 / LSHB Ac4 / NCTC 3858a / NRRL 328 / USDA 3528.7</strain>
    </source>
</reference>
<comment type="caution">
    <text evidence="1">The sequence shown here is derived from an EMBL/GenBank/DDBJ whole genome shotgun (WGS) entry which is preliminary data.</text>
</comment>
<proteinExistence type="predicted"/>
<dbReference type="Pfam" id="PF06966">
    <property type="entry name" value="DUF1295"/>
    <property type="match status" value="1"/>
</dbReference>
<dbReference type="HOGENOM" id="CLU_043418_2_0_1"/>
<evidence type="ECO:0000313" key="2">
    <source>
        <dbReference type="Proteomes" id="UP000009038"/>
    </source>
</evidence>
<dbReference type="Proteomes" id="UP000009038">
    <property type="component" value="Unassembled WGS sequence"/>
</dbReference>
<dbReference type="EMBL" id="ACJE01000008">
    <property type="protein sequence ID" value="EHA24728.1"/>
    <property type="molecule type" value="Genomic_DNA"/>
</dbReference>
<dbReference type="PANTHER" id="PTHR32251:SF15">
    <property type="entry name" value="3-OXO-5-ALPHA-STEROID 4-DEHYDROGENASE (DUF1295)"/>
    <property type="match status" value="1"/>
</dbReference>
<dbReference type="Gene3D" id="1.20.120.1630">
    <property type="match status" value="1"/>
</dbReference>
<evidence type="ECO:0008006" key="3">
    <source>
        <dbReference type="Google" id="ProtNLM"/>
    </source>
</evidence>
<accession>G3XYA4</accession>
<protein>
    <recommendedName>
        <fullName evidence="3">DUF1295 domain protein</fullName>
    </recommendedName>
</protein>